<evidence type="ECO:0000256" key="8">
    <source>
        <dbReference type="ARBA" id="ARBA00023143"/>
    </source>
</evidence>
<evidence type="ECO:0000256" key="7">
    <source>
        <dbReference type="ARBA" id="ARBA00023136"/>
    </source>
</evidence>
<keyword evidence="5 10" id="KW-0812">Transmembrane</keyword>
<dbReference type="InterPro" id="IPR006303">
    <property type="entry name" value="FliR"/>
</dbReference>
<feature type="transmembrane region" description="Helical" evidence="10">
    <location>
        <begin position="100"/>
        <end position="120"/>
    </location>
</feature>
<keyword evidence="8 10" id="KW-0975">Bacterial flagellum</keyword>
<feature type="transmembrane region" description="Helical" evidence="10">
    <location>
        <begin position="59"/>
        <end position="79"/>
    </location>
</feature>
<evidence type="ECO:0000256" key="1">
    <source>
        <dbReference type="ARBA" id="ARBA00002578"/>
    </source>
</evidence>
<organism evidence="11 12">
    <name type="scientific">Aequoribacter fuscus</name>
    <dbReference type="NCBI Taxonomy" id="2518989"/>
    <lineage>
        <taxon>Bacteria</taxon>
        <taxon>Pseudomonadati</taxon>
        <taxon>Pseudomonadota</taxon>
        <taxon>Gammaproteobacteria</taxon>
        <taxon>Cellvibrionales</taxon>
        <taxon>Halieaceae</taxon>
        <taxon>Aequoribacter</taxon>
    </lineage>
</organism>
<evidence type="ECO:0000256" key="6">
    <source>
        <dbReference type="ARBA" id="ARBA00022989"/>
    </source>
</evidence>
<dbReference type="Pfam" id="PF01311">
    <property type="entry name" value="Bac_export_1"/>
    <property type="match status" value="1"/>
</dbReference>
<evidence type="ECO:0000313" key="11">
    <source>
        <dbReference type="EMBL" id="EGG28505.1"/>
    </source>
</evidence>
<dbReference type="PANTHER" id="PTHR30065:SF8">
    <property type="entry name" value="FLAGELLAR BIOSYNTHETIC PROTEIN FLIR"/>
    <property type="match status" value="1"/>
</dbReference>
<proteinExistence type="inferred from homology"/>
<gene>
    <name evidence="11" type="ORF">IMCC3088_22</name>
</gene>
<evidence type="ECO:0000256" key="2">
    <source>
        <dbReference type="ARBA" id="ARBA00009772"/>
    </source>
</evidence>
<dbReference type="NCBIfam" id="TIGR01400">
    <property type="entry name" value="fliR"/>
    <property type="match status" value="1"/>
</dbReference>
<dbReference type="GO" id="GO:0006605">
    <property type="term" value="P:protein targeting"/>
    <property type="evidence" value="ECO:0007669"/>
    <property type="project" value="UniProtKB-UniRule"/>
</dbReference>
<comment type="function">
    <text evidence="1 10">Role in flagellar biosynthesis.</text>
</comment>
<dbReference type="GO" id="GO:0009425">
    <property type="term" value="C:bacterial-type flagellum basal body"/>
    <property type="evidence" value="ECO:0007669"/>
    <property type="project" value="UniProtKB-SubCell"/>
</dbReference>
<comment type="similarity">
    <text evidence="2 10">Belongs to the FliR/MopE/SpaR family.</text>
</comment>
<accession>F3L591</accession>
<dbReference type="STRING" id="2518989.IMCC3088_22"/>
<feature type="transmembrane region" description="Helical" evidence="10">
    <location>
        <begin position="21"/>
        <end position="39"/>
    </location>
</feature>
<keyword evidence="11" id="KW-0966">Cell projection</keyword>
<dbReference type="EMBL" id="AEIG01000100">
    <property type="protein sequence ID" value="EGG28505.1"/>
    <property type="molecule type" value="Genomic_DNA"/>
</dbReference>
<dbReference type="eggNOG" id="COG1684">
    <property type="taxonomic scope" value="Bacteria"/>
</dbReference>
<reference evidence="11 12" key="1">
    <citation type="journal article" date="2011" name="J. Bacteriol.">
        <title>Genome sequence of strain IMCC3088, a proteorhodopsin-containing marine bacterium belonging to the OM60/NOR5 clade.</title>
        <authorList>
            <person name="Jang Y."/>
            <person name="Oh H.M."/>
            <person name="Kang I."/>
            <person name="Lee K."/>
            <person name="Yang S.J."/>
            <person name="Cho J.C."/>
        </authorList>
    </citation>
    <scope>NUCLEOTIDE SEQUENCE [LARGE SCALE GENOMIC DNA]</scope>
    <source>
        <strain evidence="11 12">IMCC3088</strain>
    </source>
</reference>
<dbReference type="Proteomes" id="UP000005615">
    <property type="component" value="Unassembled WGS sequence"/>
</dbReference>
<evidence type="ECO:0000256" key="5">
    <source>
        <dbReference type="ARBA" id="ARBA00022692"/>
    </source>
</evidence>
<feature type="transmembrane region" description="Helical" evidence="10">
    <location>
        <begin position="159"/>
        <end position="184"/>
    </location>
</feature>
<dbReference type="AlphaFoldDB" id="F3L591"/>
<sequence length="238" mass="25604">MLRISAMIIAAPLISLDVVSLPIRIVLAIVLTWVIYPLIEVPNLNPLSPEGMVILVREMFVGIAIAVTLQVVNGALILAGQALSMSMGLGMAQIMDPSAGTVPVLSSFLIIFSTLIFMSFGGHSLLFFLILQSFEFVPIGAAFDLDAVILKVMAWTSMVFLGGILIAMPIMLTMLLVNLCLGIVTRSAPALNIFAVGFPAMILAGLALLIINLTNIAHRIEWLWVEAFTTARDIWVGV</sequence>
<dbReference type="PANTHER" id="PTHR30065">
    <property type="entry name" value="FLAGELLAR BIOSYNTHETIC PROTEIN FLIR"/>
    <property type="match status" value="1"/>
</dbReference>
<feature type="transmembrane region" description="Helical" evidence="10">
    <location>
        <begin position="190"/>
        <end position="211"/>
    </location>
</feature>
<feature type="transmembrane region" description="Helical" evidence="10">
    <location>
        <begin position="126"/>
        <end position="147"/>
    </location>
</feature>
<dbReference type="GO" id="GO:0044780">
    <property type="term" value="P:bacterial-type flagellum assembly"/>
    <property type="evidence" value="ECO:0007669"/>
    <property type="project" value="UniProtKB-UniRule"/>
</dbReference>
<evidence type="ECO:0000256" key="4">
    <source>
        <dbReference type="ARBA" id="ARBA00022475"/>
    </source>
</evidence>
<protein>
    <recommendedName>
        <fullName evidence="3 9">Flagellar biosynthetic protein FliR</fullName>
    </recommendedName>
</protein>
<evidence type="ECO:0000256" key="9">
    <source>
        <dbReference type="NCBIfam" id="TIGR01400"/>
    </source>
</evidence>
<dbReference type="PRINTS" id="PR00953">
    <property type="entry name" value="TYPE3IMRPROT"/>
</dbReference>
<dbReference type="GO" id="GO:0005886">
    <property type="term" value="C:plasma membrane"/>
    <property type="evidence" value="ECO:0007669"/>
    <property type="project" value="UniProtKB-SubCell"/>
</dbReference>
<keyword evidence="7 10" id="KW-0472">Membrane</keyword>
<keyword evidence="11" id="KW-0969">Cilium</keyword>
<dbReference type="InterPro" id="IPR002010">
    <property type="entry name" value="T3SS_IM_R"/>
</dbReference>
<evidence type="ECO:0000256" key="10">
    <source>
        <dbReference type="RuleBase" id="RU362071"/>
    </source>
</evidence>
<comment type="caution">
    <text evidence="11">The sequence shown here is derived from an EMBL/GenBank/DDBJ whole genome shotgun (WGS) entry which is preliminary data.</text>
</comment>
<evidence type="ECO:0000313" key="12">
    <source>
        <dbReference type="Proteomes" id="UP000005615"/>
    </source>
</evidence>
<keyword evidence="11" id="KW-0282">Flagellum</keyword>
<comment type="subcellular location">
    <subcellularLocation>
        <location evidence="10">Cell membrane</location>
        <topology evidence="10">Multi-pass membrane protein</topology>
    </subcellularLocation>
    <subcellularLocation>
        <location evidence="10">Bacterial flagellum basal body</location>
    </subcellularLocation>
</comment>
<keyword evidence="6 10" id="KW-1133">Transmembrane helix</keyword>
<keyword evidence="12" id="KW-1185">Reference proteome</keyword>
<evidence type="ECO:0000256" key="3">
    <source>
        <dbReference type="ARBA" id="ARBA00021717"/>
    </source>
</evidence>
<keyword evidence="4 10" id="KW-1003">Cell membrane</keyword>
<name>F3L591_9GAMM</name>